<accession>A0ABT9P8G4</accession>
<protein>
    <submittedName>
        <fullName evidence="8">Permease</fullName>
    </submittedName>
</protein>
<dbReference type="PANTHER" id="PTHR36838:SF1">
    <property type="entry name" value="SLR1864 PROTEIN"/>
    <property type="match status" value="1"/>
</dbReference>
<dbReference type="RefSeq" id="WP_307246726.1">
    <property type="nucleotide sequence ID" value="NZ_JAUSQZ010000001.1"/>
</dbReference>
<feature type="transmembrane region" description="Helical" evidence="7">
    <location>
        <begin position="124"/>
        <end position="145"/>
    </location>
</feature>
<proteinExistence type="predicted"/>
<dbReference type="PANTHER" id="PTHR36838">
    <property type="entry name" value="AUXIN EFFLUX CARRIER FAMILY PROTEIN"/>
    <property type="match status" value="1"/>
</dbReference>
<keyword evidence="3" id="KW-1003">Cell membrane</keyword>
<keyword evidence="5 7" id="KW-1133">Transmembrane helix</keyword>
<feature type="transmembrane region" description="Helical" evidence="7">
    <location>
        <begin position="285"/>
        <end position="304"/>
    </location>
</feature>
<keyword evidence="9" id="KW-1185">Reference proteome</keyword>
<keyword evidence="2" id="KW-0813">Transport</keyword>
<dbReference type="EMBL" id="JAUSQZ010000001">
    <property type="protein sequence ID" value="MDP9828978.1"/>
    <property type="molecule type" value="Genomic_DNA"/>
</dbReference>
<feature type="transmembrane region" description="Helical" evidence="7">
    <location>
        <begin position="223"/>
        <end position="246"/>
    </location>
</feature>
<reference evidence="8 9" key="1">
    <citation type="submission" date="2023-07" db="EMBL/GenBank/DDBJ databases">
        <title>Sequencing the genomes of 1000 actinobacteria strains.</title>
        <authorList>
            <person name="Klenk H.-P."/>
        </authorList>
    </citation>
    <scope>NUCLEOTIDE SEQUENCE [LARGE SCALE GENOMIC DNA]</scope>
    <source>
        <strain evidence="8 9">DSM 44388</strain>
    </source>
</reference>
<sequence>MAGVVTGFAIILIVILAGVVLAATKIIPSEGARYLSKTAYAVANPALLFMTMSHGDPSVLASSAALVALTSAVVSGALYVAVSRLFFRRPLAETTIGVTASSYANAANIGLPVATYVVGNVSAAAPLIMLQLVVLAPAVTGALELGTRGHLDVLGILTVPIKNPLVVSTLLGVLVALAGITLPDVVTAPLEILGGAAVPLMLMAFGISLWGRRPLAGADLPPVLSATVIKTMVMPVVAFLVAGPLLGLTGDALFAVVAMAALPTAQNVQTYAIWYGKGETVARDVALLTTVACVPVLMLIAALFL</sequence>
<feature type="transmembrane region" description="Helical" evidence="7">
    <location>
        <begin position="165"/>
        <end position="186"/>
    </location>
</feature>
<feature type="transmembrane region" description="Helical" evidence="7">
    <location>
        <begin position="192"/>
        <end position="211"/>
    </location>
</feature>
<evidence type="ECO:0000256" key="5">
    <source>
        <dbReference type="ARBA" id="ARBA00022989"/>
    </source>
</evidence>
<feature type="transmembrane region" description="Helical" evidence="7">
    <location>
        <begin position="252"/>
        <end position="273"/>
    </location>
</feature>
<evidence type="ECO:0000256" key="2">
    <source>
        <dbReference type="ARBA" id="ARBA00022448"/>
    </source>
</evidence>
<dbReference type="Proteomes" id="UP001235712">
    <property type="component" value="Unassembled WGS sequence"/>
</dbReference>
<keyword evidence="4 7" id="KW-0812">Transmembrane</keyword>
<comment type="caution">
    <text evidence="8">The sequence shown here is derived from an EMBL/GenBank/DDBJ whole genome shotgun (WGS) entry which is preliminary data.</text>
</comment>
<evidence type="ECO:0000256" key="3">
    <source>
        <dbReference type="ARBA" id="ARBA00022475"/>
    </source>
</evidence>
<comment type="subcellular location">
    <subcellularLocation>
        <location evidence="1">Membrane</location>
        <topology evidence="1">Multi-pass membrane protein</topology>
    </subcellularLocation>
</comment>
<gene>
    <name evidence="8" type="ORF">J2S57_004727</name>
</gene>
<dbReference type="Pfam" id="PF03547">
    <property type="entry name" value="Mem_trans"/>
    <property type="match status" value="2"/>
</dbReference>
<evidence type="ECO:0000256" key="7">
    <source>
        <dbReference type="SAM" id="Phobius"/>
    </source>
</evidence>
<dbReference type="InterPro" id="IPR004776">
    <property type="entry name" value="Mem_transp_PIN-like"/>
</dbReference>
<feature type="transmembrane region" description="Helical" evidence="7">
    <location>
        <begin position="59"/>
        <end position="82"/>
    </location>
</feature>
<name>A0ABT9P8G4_9ACTN</name>
<evidence type="ECO:0000313" key="8">
    <source>
        <dbReference type="EMBL" id="MDP9828978.1"/>
    </source>
</evidence>
<evidence type="ECO:0000256" key="6">
    <source>
        <dbReference type="ARBA" id="ARBA00023136"/>
    </source>
</evidence>
<organism evidence="8 9">
    <name type="scientific">Kineosporia succinea</name>
    <dbReference type="NCBI Taxonomy" id="84632"/>
    <lineage>
        <taxon>Bacteria</taxon>
        <taxon>Bacillati</taxon>
        <taxon>Actinomycetota</taxon>
        <taxon>Actinomycetes</taxon>
        <taxon>Kineosporiales</taxon>
        <taxon>Kineosporiaceae</taxon>
        <taxon>Kineosporia</taxon>
    </lineage>
</organism>
<evidence type="ECO:0000256" key="1">
    <source>
        <dbReference type="ARBA" id="ARBA00004141"/>
    </source>
</evidence>
<evidence type="ECO:0000256" key="4">
    <source>
        <dbReference type="ARBA" id="ARBA00022692"/>
    </source>
</evidence>
<evidence type="ECO:0000313" key="9">
    <source>
        <dbReference type="Proteomes" id="UP001235712"/>
    </source>
</evidence>
<keyword evidence="6 7" id="KW-0472">Membrane</keyword>